<organism evidence="2 3">
    <name type="scientific">Pseudomonas antarctica</name>
    <dbReference type="NCBI Taxonomy" id="219572"/>
    <lineage>
        <taxon>Bacteria</taxon>
        <taxon>Pseudomonadati</taxon>
        <taxon>Pseudomonadota</taxon>
        <taxon>Gammaproteobacteria</taxon>
        <taxon>Pseudomonadales</taxon>
        <taxon>Pseudomonadaceae</taxon>
        <taxon>Pseudomonas</taxon>
    </lineage>
</organism>
<evidence type="ECO:0000256" key="1">
    <source>
        <dbReference type="SAM" id="MobiDB-lite"/>
    </source>
</evidence>
<name>A0A1H0CZP5_9PSED</name>
<gene>
    <name evidence="2" type="ORF">SAMN04490179_5163</name>
</gene>
<proteinExistence type="predicted"/>
<feature type="region of interest" description="Disordered" evidence="1">
    <location>
        <begin position="44"/>
        <end position="63"/>
    </location>
</feature>
<dbReference type="EMBL" id="LT629704">
    <property type="protein sequence ID" value="SDN63380.1"/>
    <property type="molecule type" value="Genomic_DNA"/>
</dbReference>
<protein>
    <submittedName>
        <fullName evidence="2">Uncharacterized protein</fullName>
    </submittedName>
</protein>
<sequence>MGVALRYSGQAMEPSMKCSILTVIVLGALTLGAAQAQELQTVPVAPAPTPGAPGTPTPTLYPQVTPPVAPKATANGSPALVPIVLPTPPKDQSVPGLLQNDSKPKTPGG</sequence>
<dbReference type="AlphaFoldDB" id="A0A1H0CZP5"/>
<reference evidence="2 3" key="1">
    <citation type="submission" date="2016-10" db="EMBL/GenBank/DDBJ databases">
        <authorList>
            <person name="de Groot N.N."/>
        </authorList>
    </citation>
    <scope>NUCLEOTIDE SEQUENCE [LARGE SCALE GENOMIC DNA]</scope>
    <source>
        <strain evidence="2 3">BS2772</strain>
    </source>
</reference>
<feature type="compositionally biased region" description="Pro residues" evidence="1">
    <location>
        <begin position="45"/>
        <end position="56"/>
    </location>
</feature>
<dbReference type="Proteomes" id="UP000182470">
    <property type="component" value="Chromosome I"/>
</dbReference>
<accession>A0A1H0CZP5</accession>
<evidence type="ECO:0000313" key="2">
    <source>
        <dbReference type="EMBL" id="SDN63380.1"/>
    </source>
</evidence>
<evidence type="ECO:0000313" key="3">
    <source>
        <dbReference type="Proteomes" id="UP000182470"/>
    </source>
</evidence>
<feature type="region of interest" description="Disordered" evidence="1">
    <location>
        <begin position="70"/>
        <end position="109"/>
    </location>
</feature>